<feature type="active site" description="Proton acceptor" evidence="8">
    <location>
        <position position="68"/>
    </location>
</feature>
<dbReference type="RefSeq" id="WP_011995539.1">
    <property type="nucleotide sequence ID" value="NC_009719.1"/>
</dbReference>
<dbReference type="HOGENOM" id="CLU_036146_1_1_5"/>
<evidence type="ECO:0000256" key="7">
    <source>
        <dbReference type="ARBA" id="ARBA00049183"/>
    </source>
</evidence>
<feature type="site" description="Transition state stabilizer" evidence="9">
    <location>
        <position position="214"/>
    </location>
</feature>
<organism evidence="12 13">
    <name type="scientific">Parvibaculum lavamentivorans (strain DS-1 / DSM 13023 / NCIMB 13966)</name>
    <dbReference type="NCBI Taxonomy" id="402881"/>
    <lineage>
        <taxon>Bacteria</taxon>
        <taxon>Pseudomonadati</taxon>
        <taxon>Pseudomonadota</taxon>
        <taxon>Alphaproteobacteria</taxon>
        <taxon>Hyphomicrobiales</taxon>
        <taxon>Parvibaculaceae</taxon>
        <taxon>Parvibaculum</taxon>
    </lineage>
</organism>
<dbReference type="InterPro" id="IPR007507">
    <property type="entry name" value="Glycos_transf_N"/>
</dbReference>
<dbReference type="Gene3D" id="3.40.50.11720">
    <property type="entry name" value="3-Deoxy-D-manno-octulosonic-acid transferase, N-terminal domain"/>
    <property type="match status" value="1"/>
</dbReference>
<dbReference type="UniPathway" id="UPA00958"/>
<comment type="function">
    <text evidence="1 10">Involved in lipopolysaccharide (LPS) biosynthesis. Catalyzes the transfer of 3-deoxy-D-manno-octulosonate (Kdo) residue(s) from CMP-Kdo to lipid IV(A), the tetraacyldisaccharide-1,4'-bisphosphate precursor of lipid A.</text>
</comment>
<dbReference type="PANTHER" id="PTHR42755">
    <property type="entry name" value="3-DEOXY-MANNO-OCTULOSONATE CYTIDYLYLTRANSFERASE"/>
    <property type="match status" value="1"/>
</dbReference>
<keyword evidence="10" id="KW-0448">Lipopolysaccharide biosynthesis</keyword>
<evidence type="ECO:0000256" key="2">
    <source>
        <dbReference type="ARBA" id="ARBA00004713"/>
    </source>
</evidence>
<dbReference type="AlphaFoldDB" id="A7HQR5"/>
<keyword evidence="5 10" id="KW-0808">Transferase</keyword>
<comment type="pathway">
    <text evidence="2 10">Bacterial outer membrane biogenesis; LPS core biosynthesis.</text>
</comment>
<evidence type="ECO:0000256" key="5">
    <source>
        <dbReference type="ARBA" id="ARBA00022679"/>
    </source>
</evidence>
<gene>
    <name evidence="12" type="ordered locus">Plav_0625</name>
</gene>
<evidence type="ECO:0000256" key="8">
    <source>
        <dbReference type="PIRSR" id="PIRSR639901-1"/>
    </source>
</evidence>
<name>A7HQR5_PARL1</name>
<dbReference type="GO" id="GO:0009244">
    <property type="term" value="P:lipopolysaccharide core region biosynthetic process"/>
    <property type="evidence" value="ECO:0007669"/>
    <property type="project" value="UniProtKB-UniRule"/>
</dbReference>
<evidence type="ECO:0000259" key="11">
    <source>
        <dbReference type="Pfam" id="PF04413"/>
    </source>
</evidence>
<keyword evidence="10" id="KW-1003">Cell membrane</keyword>
<dbReference type="STRING" id="402881.Plav_0625"/>
<dbReference type="Pfam" id="PF04413">
    <property type="entry name" value="Glycos_transf_N"/>
    <property type="match status" value="1"/>
</dbReference>
<accession>A7HQR5</accession>
<proteinExistence type="inferred from homology"/>
<evidence type="ECO:0000256" key="9">
    <source>
        <dbReference type="PIRSR" id="PIRSR639901-2"/>
    </source>
</evidence>
<dbReference type="Proteomes" id="UP000006377">
    <property type="component" value="Chromosome"/>
</dbReference>
<dbReference type="eggNOG" id="COG1519">
    <property type="taxonomic scope" value="Bacteria"/>
</dbReference>
<protein>
    <recommendedName>
        <fullName evidence="4 10">3-deoxy-D-manno-octulosonic acid transferase</fullName>
        <shortName evidence="10">Kdo transferase</shortName>
        <ecNumber evidence="3 10">2.4.99.12</ecNumber>
    </recommendedName>
    <alternativeName>
        <fullName evidence="6 10">Lipid IV(A) 3-deoxy-D-manno-octulosonic acid transferase</fullName>
    </alternativeName>
</protein>
<dbReference type="EMBL" id="CP000774">
    <property type="protein sequence ID" value="ABS62248.1"/>
    <property type="molecule type" value="Genomic_DNA"/>
</dbReference>
<comment type="subcellular location">
    <subcellularLocation>
        <location evidence="10">Cell membrane</location>
    </subcellularLocation>
</comment>
<dbReference type="Gene3D" id="3.40.50.2000">
    <property type="entry name" value="Glycogen Phosphorylase B"/>
    <property type="match status" value="1"/>
</dbReference>
<evidence type="ECO:0000313" key="13">
    <source>
        <dbReference type="Proteomes" id="UP000006377"/>
    </source>
</evidence>
<evidence type="ECO:0000313" key="12">
    <source>
        <dbReference type="EMBL" id="ABS62248.1"/>
    </source>
</evidence>
<dbReference type="OrthoDB" id="9789797at2"/>
<keyword evidence="10" id="KW-0472">Membrane</keyword>
<comment type="catalytic activity">
    <reaction evidence="7 10">
        <text>lipid IVA (E. coli) + CMP-3-deoxy-beta-D-manno-octulosonate = alpha-Kdo-(2-&gt;6)-lipid IVA (E. coli) + CMP + H(+)</text>
        <dbReference type="Rhea" id="RHEA:28066"/>
        <dbReference type="ChEBI" id="CHEBI:15378"/>
        <dbReference type="ChEBI" id="CHEBI:58603"/>
        <dbReference type="ChEBI" id="CHEBI:60364"/>
        <dbReference type="ChEBI" id="CHEBI:60377"/>
        <dbReference type="ChEBI" id="CHEBI:85987"/>
        <dbReference type="EC" id="2.4.99.12"/>
    </reaction>
</comment>
<dbReference type="InterPro" id="IPR039901">
    <property type="entry name" value="Kdotransferase"/>
</dbReference>
<evidence type="ECO:0000256" key="10">
    <source>
        <dbReference type="RuleBase" id="RU365103"/>
    </source>
</evidence>
<dbReference type="GO" id="GO:0009245">
    <property type="term" value="P:lipid A biosynthetic process"/>
    <property type="evidence" value="ECO:0007669"/>
    <property type="project" value="TreeGrafter"/>
</dbReference>
<keyword evidence="13" id="KW-1185">Reference proteome</keyword>
<dbReference type="CAZy" id="GT30">
    <property type="family name" value="Glycosyltransferase Family 30"/>
</dbReference>
<dbReference type="KEGG" id="pla:Plav_0625"/>
<dbReference type="GO" id="GO:0005886">
    <property type="term" value="C:plasma membrane"/>
    <property type="evidence" value="ECO:0007669"/>
    <property type="project" value="UniProtKB-SubCell"/>
</dbReference>
<feature type="domain" description="3-deoxy-D-manno-octulosonic-acid transferase N-terminal" evidence="11">
    <location>
        <begin position="41"/>
        <end position="216"/>
    </location>
</feature>
<evidence type="ECO:0000256" key="6">
    <source>
        <dbReference type="ARBA" id="ARBA00031445"/>
    </source>
</evidence>
<dbReference type="InterPro" id="IPR038107">
    <property type="entry name" value="Glycos_transf_N_sf"/>
</dbReference>
<evidence type="ECO:0000256" key="1">
    <source>
        <dbReference type="ARBA" id="ARBA00003394"/>
    </source>
</evidence>
<dbReference type="GO" id="GO:0043842">
    <property type="term" value="F:Kdo transferase activity"/>
    <property type="evidence" value="ECO:0007669"/>
    <property type="project" value="UniProtKB-EC"/>
</dbReference>
<dbReference type="PANTHER" id="PTHR42755:SF1">
    <property type="entry name" value="3-DEOXY-D-MANNO-OCTULOSONIC ACID TRANSFERASE, MITOCHONDRIAL-RELATED"/>
    <property type="match status" value="1"/>
</dbReference>
<evidence type="ECO:0000256" key="4">
    <source>
        <dbReference type="ARBA" id="ARBA00019077"/>
    </source>
</evidence>
<feature type="site" description="Transition state stabilizer" evidence="9">
    <location>
        <position position="138"/>
    </location>
</feature>
<evidence type="ECO:0000256" key="3">
    <source>
        <dbReference type="ARBA" id="ARBA00012621"/>
    </source>
</evidence>
<comment type="similarity">
    <text evidence="10">Belongs to the glycosyltransferase group 1 family.</text>
</comment>
<sequence>MKAKPRSAALVAYKALTHALAPAVPYFLARREARGKEEAARVSERLGVSSLARPEGPLVWLHAASIGESLSILPLTERLIAAVPGLHVLVTTGTVTSARLMAERLPSGAVHQFVPLDHPDYCTRFLDHWRPDLAVWVESEFWPNLIILAHERGVPLALVNARITKRSWRSWKRAPAFIANLLSRFRLLMAQDRASAERLRDLGAAHVEEPGNLKHDAAPLEHDAAALAHLRAATAGRPLWLASNTHEGEERAAAEAHLALAPAHPGLLTVIVPRHPARGAAIAAELAAMGLAVARRSSGDDIGPDTQIYLGDTLGEMGLFYNLSGIAFIGGTLGAQGGHNPFEAARLDCALVTGPSDFNFAEAYAAFEKGGAMLRIADGTALPVTIGRLLDNETERQRLCRAAFEIVNADSGATDRALAALLRLLPQGAERSGDA</sequence>
<dbReference type="EC" id="2.4.99.12" evidence="3 10"/>
<reference evidence="12 13" key="1">
    <citation type="journal article" date="2011" name="Stand. Genomic Sci.">
        <title>Complete genome sequence of Parvibaculum lavamentivorans type strain (DS-1(T)).</title>
        <authorList>
            <person name="Schleheck D."/>
            <person name="Weiss M."/>
            <person name="Pitluck S."/>
            <person name="Bruce D."/>
            <person name="Land M.L."/>
            <person name="Han S."/>
            <person name="Saunders E."/>
            <person name="Tapia R."/>
            <person name="Detter C."/>
            <person name="Brettin T."/>
            <person name="Han J."/>
            <person name="Woyke T."/>
            <person name="Goodwin L."/>
            <person name="Pennacchio L."/>
            <person name="Nolan M."/>
            <person name="Cook A.M."/>
            <person name="Kjelleberg S."/>
            <person name="Thomas T."/>
        </authorList>
    </citation>
    <scope>NUCLEOTIDE SEQUENCE [LARGE SCALE GENOMIC DNA]</scope>
    <source>
        <strain evidence="13">DS-1 / DSM 13023 / NCIMB 13966</strain>
    </source>
</reference>